<feature type="coiled-coil region" evidence="2">
    <location>
        <begin position="1885"/>
        <end position="1919"/>
    </location>
</feature>
<dbReference type="STRING" id="1156394.T0QZA7"/>
<dbReference type="InParanoid" id="T0QZA7"/>
<feature type="compositionally biased region" description="Acidic residues" evidence="3">
    <location>
        <begin position="1137"/>
        <end position="1150"/>
    </location>
</feature>
<dbReference type="OMA" id="TKDFGTP"/>
<feature type="region of interest" description="Disordered" evidence="3">
    <location>
        <begin position="393"/>
        <end position="465"/>
    </location>
</feature>
<feature type="compositionally biased region" description="Acidic residues" evidence="3">
    <location>
        <begin position="1186"/>
        <end position="1198"/>
    </location>
</feature>
<feature type="compositionally biased region" description="Low complexity" evidence="3">
    <location>
        <begin position="1127"/>
        <end position="1136"/>
    </location>
</feature>
<feature type="compositionally biased region" description="Basic and acidic residues" evidence="3">
    <location>
        <begin position="321"/>
        <end position="340"/>
    </location>
</feature>
<feature type="compositionally biased region" description="Acidic residues" evidence="3">
    <location>
        <begin position="1458"/>
        <end position="1498"/>
    </location>
</feature>
<feature type="compositionally biased region" description="Acidic residues" evidence="3">
    <location>
        <begin position="2027"/>
        <end position="2039"/>
    </location>
</feature>
<dbReference type="EMBL" id="JH767139">
    <property type="protein sequence ID" value="EQC39400.1"/>
    <property type="molecule type" value="Genomic_DNA"/>
</dbReference>
<feature type="compositionally biased region" description="Acidic residues" evidence="3">
    <location>
        <begin position="1069"/>
        <end position="1080"/>
    </location>
</feature>
<feature type="region of interest" description="Disordered" evidence="3">
    <location>
        <begin position="26"/>
        <end position="47"/>
    </location>
</feature>
<keyword evidence="2" id="KW-0175">Coiled coil</keyword>
<dbReference type="eggNOG" id="ENOG502SAM0">
    <property type="taxonomic scope" value="Eukaryota"/>
</dbReference>
<feature type="compositionally biased region" description="Acidic residues" evidence="3">
    <location>
        <begin position="1011"/>
        <end position="1026"/>
    </location>
</feature>
<sequence>MDTVQIRFGRPHASLARIGGADADEATPLSLSPLHRPAPSPVRRASTSRVTMLDAEAVTAMRIETSVVCRPSSGFVPTVVTVPKVTRIPPPRPAAIVIPTPPTTPFARAAKAKPRRVVVDTPLSPPPAVLYTLNQPPKRRRSVVDAPPVHAEVEASSFSREHLRKKEHDRWTAAVRWLKDAHYADAQTKEKTASEAAKRQHLVDMAKTVREQNFKRFTKQTPAPPKQLRPSRTPTAVVALPPKKPPVPRLGKRRSTKSAAPPSPVSNQQEMAPPPAPAVPKRKKRPVATRKPVDVANTVDETTRASLDARRATARVFMEQQKQHRDEQRRRERQLEAEHARARHAKLQHVETVRLQRLRDSVALAKKTKYMETLVRTQTQSTAEHAMNLDLRPPAGRAFWPTEVDNSDNGSVDTENRSDTNPWPISPPNNPPVDDGTQSEAEHDDESDDASNNSSDDDGASTEPEDASMLRKLYALKQLTDSLTNRLSQLSQPPIAPPPAIVPVQWQDTATAEMEERIEAALEMYAPQALPAPFKPPVYIPAEAAVPSSVSSSASSLDARAYYRPTLIAQEAPDASDRWSTTERAATRMPVANNQETSEDDDSDGAPSWRRRPSLVDERPPSAWRVSPMLPPPSSAFQRLVRETDDNDDDDLDRLIAASRDAYSVVDMFAQELLRQQQDQQALRSSTPRFEAVEDIEDDHYQEQRSSSMTSPDDTYLRFGSGNYDGVDASGHDDCPAAYSDRAHILIHTKGVKDGDGSDEDARNDGIPNDGARDGMAQYTVDPDVEALLSEAHRILSHEAPETTPPRAYWDHMLLEDDEVTPALHRRPRVTIVTEEEDAVVAQRRQFSPRTLSRQLLAAVEFQETLHEAQMHLESLEHAHDVQETQDETLDWSHSVRADVDHLCESHAFLQDTLAYQSQLHDENLLRQARDLLEARLQAQRNTAVQTEAALRHDAGTEATWRQDAGTMAVEARDGGTQFALRLSVAVQSDAPTVDAEAATPAQWAHVEPTTNDDDDNDDDYGEEETSTPKARSAGMSAEVESAVNESQVYSDAFEASVARPASVVDNSVVEDDEDLDDDAAPGLAVSDGDEVADDDVAYSEGFESPRKSSMAGSIIEDEDENDGGMADTTAVAVASDDIDDAIVDEDDAPLDSGDVNDATVEDDDVPIYSDGFESPGKPPVTSTPTDEDDQVGEDDAYSEAFSSPRKPMSVADSVHDNSASGSPRHASVVGSVADDAYSEAFESPRKGSIATSVPDDEDVDVGSFESPLPVHEAHETAGAPTPTLYTPLPSYAPSLAVSATPSPRVEAYLSSLAQRDAAKAQYIRHILVRKASEDKLLELRYARLTTTSALSAWQVEMEKLHLDGARTANVAKCYEDMMCYPPESQDEVRVLAEAFGGSFTTWTPALAPPLEPPGQPRPTETTVGSTHGSNEYADEFEATSKDASNEVLDDDEKVVEASAQDDEYNDDASVPDDDASVPDDDASVPDDEGTPPGVEDETSTKDEIGLESGVVEDAIADVETAARDDDVPDDMEMDQNDIDDDASAKEDAEIYSSDNFAAPSEDVVDVSEAPVAEDDDPVDDVAPVDDAPDDVGVSGVYSDDDFDEHKSTVDEASHAYSVDGFEAPTSVTDASAVDVPSASLPADPLVDDDAPVEASEPKDDIADVPSETSEVEGEVEDDHEDDALVADEETTAQDDGEYSQDEFASGSAPLDTPVVASEADADDGYGDDFESSSKSGSGEAASNTSEQLRRALDELQQTHPRLVSAEEDAKYTRRKLQALALLEAKKSAIVAGTKLSELAAIDHLVTYSLQLNVHDEIQKQTPVFVPVAQDAATPLAAPAIAAVAPEPDDYSDSFNDDEELADGTDDVAENVALPDEAISSTPEVAVLASSLDEGEQRLQALQEAVAAKQQEAMAVQALVAKEERKILIHETIETLQVQLDQTERLVVSEADRLAALQATAKDLAIVDDAPTAQANVASDDEVAGSQEGDACNDASLDESFSSEKAAPIASASMLALEESAENDRLDNDDDTDDLLANDEDGSVELSVVDGESLSDVDVADASFGSQDDDNDDEPSIVATPLALDVEPTIDVAPTVPRLAATPQVLDDSFSSVVDDEPLSVNLLDGFDVVEAALPANWFRETSVQTVATMETLDYIEVALPPVHASADNGDTAMASMDYVEDAEVPTLATARSYLDTCDHIELAESATSAAQTPMDAFASYDHIEVATPALPLSTTDVWTNEPTSVVDAEHKDDDSADDGSADLDAFSDQLLLGGSAPLEDDIVVHHEIQVARAVDIFSQQYDYVEVAQAPRALCSPSSNDNAVPVSVTTESDAVAPLASSSFAVGDVGCSHQRIDVLANFSHVEAAEAPAHRDQSSWAIPSTPLDAYDHVEQAQAPTVSVTTERVEELPPTPHVDIDALVSTLWHNLEQDVWADVLRAATAEAPSVEVNGEVGNDTTDELVTETPDPVDRLVDDIFRDVMDDALLSLRRPGPRQTTVARPSTPPTAPVFKVDTLRDMTAFKTEYTLMTQARQAFDWRQIDAALVDGVDIELPASTLTARRRLMQDWQRESAPSSARPLVDNVPKSVKELLLNDTSDAAVASVTSRLVKGTADSEARIVDAIWRELCAEAVGGSLRPALDTADT</sequence>
<name>T0QZA7_SAPDV</name>
<evidence type="ECO:0000256" key="2">
    <source>
        <dbReference type="SAM" id="Coils"/>
    </source>
</evidence>
<dbReference type="RefSeq" id="XP_008607461.1">
    <property type="nucleotide sequence ID" value="XM_008609239.1"/>
</dbReference>
<feature type="region of interest" description="Disordered" evidence="3">
    <location>
        <begin position="1977"/>
        <end position="2004"/>
    </location>
</feature>
<feature type="region of interest" description="Disordered" evidence="3">
    <location>
        <begin position="1069"/>
        <end position="1228"/>
    </location>
</feature>
<organism evidence="4 5">
    <name type="scientific">Saprolegnia diclina (strain VS20)</name>
    <dbReference type="NCBI Taxonomy" id="1156394"/>
    <lineage>
        <taxon>Eukaryota</taxon>
        <taxon>Sar</taxon>
        <taxon>Stramenopiles</taxon>
        <taxon>Oomycota</taxon>
        <taxon>Saprolegniomycetes</taxon>
        <taxon>Saprolegniales</taxon>
        <taxon>Saprolegniaceae</taxon>
        <taxon>Saprolegnia</taxon>
    </lineage>
</organism>
<evidence type="ECO:0000313" key="4">
    <source>
        <dbReference type="EMBL" id="EQC39400.1"/>
    </source>
</evidence>
<feature type="region of interest" description="Disordered" evidence="3">
    <location>
        <begin position="2019"/>
        <end position="2039"/>
    </location>
</feature>
<feature type="region of interest" description="Disordered" evidence="3">
    <location>
        <begin position="1628"/>
        <end position="1765"/>
    </location>
</feature>
<feature type="compositionally biased region" description="Acidic residues" evidence="3">
    <location>
        <begin position="1572"/>
        <end position="1590"/>
    </location>
</feature>
<gene>
    <name evidence="4" type="ORF">SDRG_03602</name>
</gene>
<feature type="compositionally biased region" description="Low complexity" evidence="3">
    <location>
        <begin position="1733"/>
        <end position="1743"/>
    </location>
</feature>
<feature type="compositionally biased region" description="Acidic residues" evidence="3">
    <location>
        <begin position="1670"/>
        <end position="1701"/>
    </location>
</feature>
<keyword evidence="5" id="KW-1185">Reference proteome</keyword>
<feature type="compositionally biased region" description="Acidic residues" evidence="3">
    <location>
        <begin position="1088"/>
        <end position="1098"/>
    </location>
</feature>
<feature type="region of interest" description="Disordered" evidence="3">
    <location>
        <begin position="319"/>
        <end position="344"/>
    </location>
</feature>
<keyword evidence="1" id="KW-0945">Host-virus interaction</keyword>
<feature type="region of interest" description="Disordered" evidence="3">
    <location>
        <begin position="1458"/>
        <end position="1614"/>
    </location>
</feature>
<feature type="compositionally biased region" description="Acidic residues" evidence="3">
    <location>
        <begin position="1720"/>
        <end position="1731"/>
    </location>
</feature>
<dbReference type="PANTHER" id="PTHR13037:SF24">
    <property type="entry name" value="POLYCOMB PROTEIN PCL-RELATED"/>
    <property type="match status" value="1"/>
</dbReference>
<feature type="compositionally biased region" description="Acidic residues" evidence="3">
    <location>
        <begin position="1527"/>
        <end position="1542"/>
    </location>
</feature>
<proteinExistence type="predicted"/>
<feature type="region of interest" description="Disordered" evidence="3">
    <location>
        <begin position="209"/>
        <end position="293"/>
    </location>
</feature>
<feature type="compositionally biased region" description="Basic and acidic residues" evidence="3">
    <location>
        <begin position="1604"/>
        <end position="1614"/>
    </location>
</feature>
<dbReference type="Proteomes" id="UP000030762">
    <property type="component" value="Unassembled WGS sequence"/>
</dbReference>
<evidence type="ECO:0000256" key="1">
    <source>
        <dbReference type="ARBA" id="ARBA00022581"/>
    </source>
</evidence>
<protein>
    <submittedName>
        <fullName evidence="4">Uncharacterized protein</fullName>
    </submittedName>
</protein>
<feature type="compositionally biased region" description="Acidic residues" evidence="3">
    <location>
        <begin position="442"/>
        <end position="465"/>
    </location>
</feature>
<dbReference type="OrthoDB" id="116474at2759"/>
<feature type="compositionally biased region" description="Polar residues" evidence="3">
    <location>
        <begin position="1419"/>
        <end position="1430"/>
    </location>
</feature>
<dbReference type="VEuPathDB" id="FungiDB:SDRG_03602"/>
<feature type="compositionally biased region" description="Pro residues" evidence="3">
    <location>
        <begin position="1407"/>
        <end position="1417"/>
    </location>
</feature>
<evidence type="ECO:0000256" key="3">
    <source>
        <dbReference type="SAM" id="MobiDB-lite"/>
    </source>
</evidence>
<dbReference type="GeneID" id="19944329"/>
<reference evidence="4 5" key="1">
    <citation type="submission" date="2012-04" db="EMBL/GenBank/DDBJ databases">
        <title>The Genome Sequence of Saprolegnia declina VS20.</title>
        <authorList>
            <consortium name="The Broad Institute Genome Sequencing Platform"/>
            <person name="Russ C."/>
            <person name="Nusbaum C."/>
            <person name="Tyler B."/>
            <person name="van West P."/>
            <person name="Dieguez-Uribeondo J."/>
            <person name="de Bruijn I."/>
            <person name="Tripathy S."/>
            <person name="Jiang R."/>
            <person name="Young S.K."/>
            <person name="Zeng Q."/>
            <person name="Gargeya S."/>
            <person name="Fitzgerald M."/>
            <person name="Haas B."/>
            <person name="Abouelleil A."/>
            <person name="Alvarado L."/>
            <person name="Arachchi H.M."/>
            <person name="Berlin A."/>
            <person name="Chapman S.B."/>
            <person name="Goldberg J."/>
            <person name="Griggs A."/>
            <person name="Gujja S."/>
            <person name="Hansen M."/>
            <person name="Howarth C."/>
            <person name="Imamovic A."/>
            <person name="Larimer J."/>
            <person name="McCowen C."/>
            <person name="Montmayeur A."/>
            <person name="Murphy C."/>
            <person name="Neiman D."/>
            <person name="Pearson M."/>
            <person name="Priest M."/>
            <person name="Roberts A."/>
            <person name="Saif S."/>
            <person name="Shea T."/>
            <person name="Sisk P."/>
            <person name="Sykes S."/>
            <person name="Wortman J."/>
            <person name="Nusbaum C."/>
            <person name="Birren B."/>
        </authorList>
    </citation>
    <scope>NUCLEOTIDE SEQUENCE [LARGE SCALE GENOMIC DNA]</scope>
    <source>
        <strain evidence="4 5">VS20</strain>
    </source>
</reference>
<dbReference type="PANTHER" id="PTHR13037">
    <property type="entry name" value="FORMIN"/>
    <property type="match status" value="1"/>
</dbReference>
<evidence type="ECO:0000313" key="5">
    <source>
        <dbReference type="Proteomes" id="UP000030762"/>
    </source>
</evidence>
<feature type="region of interest" description="Disordered" evidence="3">
    <location>
        <begin position="1403"/>
        <end position="1430"/>
    </location>
</feature>
<feature type="region of interest" description="Disordered" evidence="3">
    <location>
        <begin position="573"/>
        <end position="631"/>
    </location>
</feature>
<feature type="region of interest" description="Disordered" evidence="3">
    <location>
        <begin position="992"/>
        <end position="1044"/>
    </location>
</feature>
<accession>T0QZA7</accession>